<dbReference type="RefSeq" id="WP_093751553.1">
    <property type="nucleotide sequence ID" value="NZ_BSYN01000004.1"/>
</dbReference>
<dbReference type="SUPFAM" id="SSF53323">
    <property type="entry name" value="Pyruvate-ferredoxin oxidoreductase, PFOR, domain III"/>
    <property type="match status" value="1"/>
</dbReference>
<dbReference type="InterPro" id="IPR002869">
    <property type="entry name" value="Pyrv_flavodox_OxRed_cen"/>
</dbReference>
<keyword evidence="4" id="KW-1185">Reference proteome</keyword>
<dbReference type="PANTHER" id="PTHR42730:SF1">
    <property type="entry name" value="2-OXOGLUTARATE SYNTHASE SUBUNIT KORC"/>
    <property type="match status" value="1"/>
</dbReference>
<dbReference type="OrthoDB" id="9789125at2"/>
<organism evidence="3 4">
    <name type="scientific">Tepidimicrobium xylanilyticum</name>
    <dbReference type="NCBI Taxonomy" id="1123352"/>
    <lineage>
        <taxon>Bacteria</taxon>
        <taxon>Bacillati</taxon>
        <taxon>Bacillota</taxon>
        <taxon>Tissierellia</taxon>
        <taxon>Tissierellales</taxon>
        <taxon>Tepidimicrobiaceae</taxon>
        <taxon>Tepidimicrobium</taxon>
    </lineage>
</organism>
<evidence type="ECO:0000313" key="4">
    <source>
        <dbReference type="Proteomes" id="UP000198828"/>
    </source>
</evidence>
<name>A0A1H2VCQ9_9FIRM</name>
<protein>
    <submittedName>
        <fullName evidence="3">2-oxoglutarate ferredoxin oxidoreductase, gamma subunit</fullName>
    </submittedName>
</protein>
<dbReference type="Proteomes" id="UP000198828">
    <property type="component" value="Unassembled WGS sequence"/>
</dbReference>
<reference evidence="3 4" key="1">
    <citation type="submission" date="2016-10" db="EMBL/GenBank/DDBJ databases">
        <authorList>
            <person name="de Groot N.N."/>
        </authorList>
    </citation>
    <scope>NUCLEOTIDE SEQUENCE [LARGE SCALE GENOMIC DNA]</scope>
    <source>
        <strain evidence="3 4">DSM 23310</strain>
    </source>
</reference>
<evidence type="ECO:0000256" key="1">
    <source>
        <dbReference type="ARBA" id="ARBA00023002"/>
    </source>
</evidence>
<dbReference type="EMBL" id="FNNG01000003">
    <property type="protein sequence ID" value="SDW66128.1"/>
    <property type="molecule type" value="Genomic_DNA"/>
</dbReference>
<feature type="domain" description="Pyruvate/ketoisovalerate oxidoreductase catalytic" evidence="2">
    <location>
        <begin position="11"/>
        <end position="175"/>
    </location>
</feature>
<dbReference type="GO" id="GO:0016903">
    <property type="term" value="F:oxidoreductase activity, acting on the aldehyde or oxo group of donors"/>
    <property type="evidence" value="ECO:0007669"/>
    <property type="project" value="InterPro"/>
</dbReference>
<proteinExistence type="predicted"/>
<evidence type="ECO:0000313" key="3">
    <source>
        <dbReference type="EMBL" id="SDW66128.1"/>
    </source>
</evidence>
<keyword evidence="1" id="KW-0560">Oxidoreductase</keyword>
<dbReference type="AlphaFoldDB" id="A0A1H2VCQ9"/>
<accession>A0A1H2VCQ9</accession>
<sequence>MEERLIIAGFGGQGVMAMGQLLTYAGMIEGKHVSWLPSYGPEMRGGTANCSVIISTEPVGSPVVVNSTTAIVMNKPSLDKFESGVNKDGKLFINSSLIEQKSNRDDIEAYYIPANEIADELGNMRVANMVMLGAYLEVSKIVDIKSVLEGFTKVFGENRAHLIPINKEALERGAQVARKQMKVMA</sequence>
<dbReference type="Gene3D" id="3.40.920.10">
    <property type="entry name" value="Pyruvate-ferredoxin oxidoreductase, PFOR, domain III"/>
    <property type="match status" value="1"/>
</dbReference>
<gene>
    <name evidence="3" type="ORF">SAMN05660923_01078</name>
</gene>
<dbReference type="InterPro" id="IPR019752">
    <property type="entry name" value="Pyrv/ketoisovalerate_OxRed_cat"/>
</dbReference>
<dbReference type="InterPro" id="IPR052554">
    <property type="entry name" value="2-oxoglutarate_synth_KorC"/>
</dbReference>
<dbReference type="PANTHER" id="PTHR42730">
    <property type="entry name" value="2-OXOGLUTARATE SYNTHASE SUBUNIT KORC"/>
    <property type="match status" value="1"/>
</dbReference>
<evidence type="ECO:0000259" key="2">
    <source>
        <dbReference type="Pfam" id="PF01558"/>
    </source>
</evidence>
<dbReference type="Pfam" id="PF01558">
    <property type="entry name" value="POR"/>
    <property type="match status" value="1"/>
</dbReference>